<dbReference type="PRINTS" id="PR00032">
    <property type="entry name" value="HTHARAC"/>
</dbReference>
<keyword evidence="2 5" id="KW-0238">DNA-binding</keyword>
<dbReference type="PANTHER" id="PTHR46796:SF14">
    <property type="entry name" value="TRANSCRIPTIONAL REGULATORY PROTEIN"/>
    <property type="match status" value="1"/>
</dbReference>
<dbReference type="RefSeq" id="WP_183662201.1">
    <property type="nucleotide sequence ID" value="NZ_JACHXN010000007.1"/>
</dbReference>
<evidence type="ECO:0000313" key="5">
    <source>
        <dbReference type="EMBL" id="MBB3146346.1"/>
    </source>
</evidence>
<comment type="caution">
    <text evidence="5">The sequence shown here is derived from an EMBL/GenBank/DDBJ whole genome shotgun (WGS) entry which is preliminary data.</text>
</comment>
<dbReference type="Proteomes" id="UP000554520">
    <property type="component" value="Unassembled WGS sequence"/>
</dbReference>
<dbReference type="EMBL" id="JACHXN010000007">
    <property type="protein sequence ID" value="MBB3146346.1"/>
    <property type="molecule type" value="Genomic_DNA"/>
</dbReference>
<evidence type="ECO:0000256" key="1">
    <source>
        <dbReference type="ARBA" id="ARBA00023015"/>
    </source>
</evidence>
<dbReference type="GO" id="GO:0003700">
    <property type="term" value="F:DNA-binding transcription factor activity"/>
    <property type="evidence" value="ECO:0007669"/>
    <property type="project" value="InterPro"/>
</dbReference>
<dbReference type="Pfam" id="PF12833">
    <property type="entry name" value="HTH_18"/>
    <property type="match status" value="1"/>
</dbReference>
<dbReference type="InterPro" id="IPR050204">
    <property type="entry name" value="AraC_XylS_family_regulators"/>
</dbReference>
<gene>
    <name evidence="5" type="ORF">FHS21_002761</name>
</gene>
<dbReference type="GO" id="GO:0043565">
    <property type="term" value="F:sequence-specific DNA binding"/>
    <property type="evidence" value="ECO:0007669"/>
    <property type="project" value="InterPro"/>
</dbReference>
<dbReference type="InterPro" id="IPR020449">
    <property type="entry name" value="Tscrpt_reg_AraC-type_HTH"/>
</dbReference>
<protein>
    <submittedName>
        <fullName evidence="5">AraC-like DNA-binding protein</fullName>
    </submittedName>
</protein>
<feature type="domain" description="HTH araC/xylS-type" evidence="4">
    <location>
        <begin position="193"/>
        <end position="291"/>
    </location>
</feature>
<dbReference type="SMART" id="SM00342">
    <property type="entry name" value="HTH_ARAC"/>
    <property type="match status" value="1"/>
</dbReference>
<keyword evidence="1" id="KW-0805">Transcription regulation</keyword>
<organism evidence="5 6">
    <name type="scientific">Phyllobacterium trifolii</name>
    <dbReference type="NCBI Taxonomy" id="300193"/>
    <lineage>
        <taxon>Bacteria</taxon>
        <taxon>Pseudomonadati</taxon>
        <taxon>Pseudomonadota</taxon>
        <taxon>Alphaproteobacteria</taxon>
        <taxon>Hyphomicrobiales</taxon>
        <taxon>Phyllobacteriaceae</taxon>
        <taxon>Phyllobacterium</taxon>
    </lineage>
</organism>
<evidence type="ECO:0000313" key="6">
    <source>
        <dbReference type="Proteomes" id="UP000554520"/>
    </source>
</evidence>
<proteinExistence type="predicted"/>
<dbReference type="Gene3D" id="1.10.10.60">
    <property type="entry name" value="Homeodomain-like"/>
    <property type="match status" value="1"/>
</dbReference>
<keyword evidence="3" id="KW-0804">Transcription</keyword>
<dbReference type="AlphaFoldDB" id="A0A839U5G5"/>
<dbReference type="SUPFAM" id="SSF46689">
    <property type="entry name" value="Homeodomain-like"/>
    <property type="match status" value="2"/>
</dbReference>
<accession>A0A839U5G5</accession>
<keyword evidence="6" id="KW-1185">Reference proteome</keyword>
<dbReference type="InterPro" id="IPR018060">
    <property type="entry name" value="HTH_AraC"/>
</dbReference>
<name>A0A839U5G5_9HYPH</name>
<dbReference type="InterPro" id="IPR009057">
    <property type="entry name" value="Homeodomain-like_sf"/>
</dbReference>
<reference evidence="5 6" key="1">
    <citation type="submission" date="2020-08" db="EMBL/GenBank/DDBJ databases">
        <title>Genomic Encyclopedia of Type Strains, Phase III (KMG-III): the genomes of soil and plant-associated and newly described type strains.</title>
        <authorList>
            <person name="Whitman W."/>
        </authorList>
    </citation>
    <scope>NUCLEOTIDE SEQUENCE [LARGE SCALE GENOMIC DNA]</scope>
    <source>
        <strain evidence="5 6">CECT 7015</strain>
    </source>
</reference>
<dbReference type="PANTHER" id="PTHR46796">
    <property type="entry name" value="HTH-TYPE TRANSCRIPTIONAL ACTIVATOR RHAS-RELATED"/>
    <property type="match status" value="1"/>
</dbReference>
<evidence type="ECO:0000256" key="2">
    <source>
        <dbReference type="ARBA" id="ARBA00023125"/>
    </source>
</evidence>
<sequence>MTFHPRMKSRVEGVSVIGDLRWRSWQGVVADVWSVNCAPDATGEYVSEDPRLFVTLDKSGDGSFGVGLNAHAKGFIRSSVPYPMSYIPAGLPVWGRVHDIQYLRHLDVHFDTTSFERRFADDRIGERLKLPRLMFFDEHVARLANLIADECLNDEPLHELYGDGLTTALFIALFRIQQGKKRQRSQLSPRQLRTVTSYIEDNCMQSIRLHELAELTSLSQSYFSHAFKASTGMAPHQWQIRARIRKVQRLLEKPGSSLTHVATAAGFSDQAHFTRVFKRVVGVTPAVWRRDRQL</sequence>
<dbReference type="PROSITE" id="PS01124">
    <property type="entry name" value="HTH_ARAC_FAMILY_2"/>
    <property type="match status" value="1"/>
</dbReference>
<evidence type="ECO:0000256" key="3">
    <source>
        <dbReference type="ARBA" id="ARBA00023163"/>
    </source>
</evidence>
<evidence type="ECO:0000259" key="4">
    <source>
        <dbReference type="PROSITE" id="PS01124"/>
    </source>
</evidence>